<name>F7XTV5_MIDMI</name>
<feature type="transmembrane region" description="Helical" evidence="1">
    <location>
        <begin position="49"/>
        <end position="66"/>
    </location>
</feature>
<accession>F7XTV5</accession>
<dbReference type="KEGG" id="mmn:midi_01036"/>
<dbReference type="AlphaFoldDB" id="F7XTV5"/>
<evidence type="ECO:0000313" key="3">
    <source>
        <dbReference type="Proteomes" id="UP000006639"/>
    </source>
</evidence>
<keyword evidence="1" id="KW-0472">Membrane</keyword>
<keyword evidence="1" id="KW-1133">Transmembrane helix</keyword>
<reference evidence="2 3" key="1">
    <citation type="journal article" date="2011" name="Mol. Biol. Evol.">
        <title>Phylogenomic evidence for the presence of a flagellum and cbb3 oxidase in the free-living mitochondrial ancestor.</title>
        <authorList>
            <person name="Sassera D."/>
            <person name="Lo N."/>
            <person name="Epis S."/>
            <person name="D'Auria G."/>
            <person name="Montagna M."/>
            <person name="Comandatore F."/>
            <person name="Horner D."/>
            <person name="Pereto J."/>
            <person name="Luciano A.M."/>
            <person name="Franciosi F."/>
            <person name="Ferri E."/>
            <person name="Crotti E."/>
            <person name="Bazzocchi C."/>
            <person name="Daffonchio D."/>
            <person name="Sacchi L."/>
            <person name="Moya A."/>
            <person name="Latorre A."/>
            <person name="Bandi C."/>
        </authorList>
    </citation>
    <scope>NUCLEOTIDE SEQUENCE [LARGE SCALE GENOMIC DNA]</scope>
    <source>
        <strain evidence="2 3">IricVA</strain>
    </source>
</reference>
<organism evidence="2 3">
    <name type="scientific">Midichloria mitochondrii (strain IricVA)</name>
    <dbReference type="NCBI Taxonomy" id="696127"/>
    <lineage>
        <taxon>Bacteria</taxon>
        <taxon>Pseudomonadati</taxon>
        <taxon>Pseudomonadota</taxon>
        <taxon>Alphaproteobacteria</taxon>
        <taxon>Rickettsiales</taxon>
        <taxon>Candidatus Midichloriaceae</taxon>
        <taxon>Candidatus Midichloria</taxon>
    </lineage>
</organism>
<sequence length="93" mass="11152">MITAFMNTTKSPCTITKQRLGHHCGRIKEFFKRHYLASFNRRTKRYSKFLRMLCTILNLFFHRHLLDLKLLSINIRQCLVFSNSSFMQYSSLT</sequence>
<keyword evidence="3" id="KW-1185">Reference proteome</keyword>
<dbReference type="EMBL" id="CP002130">
    <property type="protein sequence ID" value="AEI89314.1"/>
    <property type="molecule type" value="Genomic_DNA"/>
</dbReference>
<protein>
    <submittedName>
        <fullName evidence="2">Putative transposase</fullName>
    </submittedName>
</protein>
<gene>
    <name evidence="2" type="ordered locus">midi_01036</name>
</gene>
<dbReference type="HOGENOM" id="CLU_186048_0_0_5"/>
<evidence type="ECO:0000313" key="2">
    <source>
        <dbReference type="EMBL" id="AEI89314.1"/>
    </source>
</evidence>
<evidence type="ECO:0000256" key="1">
    <source>
        <dbReference type="SAM" id="Phobius"/>
    </source>
</evidence>
<dbReference type="Proteomes" id="UP000006639">
    <property type="component" value="Chromosome"/>
</dbReference>
<keyword evidence="1" id="KW-0812">Transmembrane</keyword>
<proteinExistence type="predicted"/>